<dbReference type="Pfam" id="PF17921">
    <property type="entry name" value="Integrase_H2C2"/>
    <property type="match status" value="1"/>
</dbReference>
<evidence type="ECO:0000256" key="1">
    <source>
        <dbReference type="SAM" id="MobiDB-lite"/>
    </source>
</evidence>
<evidence type="ECO:0000313" key="3">
    <source>
        <dbReference type="EMBL" id="KZT28187.1"/>
    </source>
</evidence>
<organism evidence="3 4">
    <name type="scientific">Neolentinus lepideus HHB14362 ss-1</name>
    <dbReference type="NCBI Taxonomy" id="1314782"/>
    <lineage>
        <taxon>Eukaryota</taxon>
        <taxon>Fungi</taxon>
        <taxon>Dikarya</taxon>
        <taxon>Basidiomycota</taxon>
        <taxon>Agaricomycotina</taxon>
        <taxon>Agaricomycetes</taxon>
        <taxon>Gloeophyllales</taxon>
        <taxon>Gloeophyllaceae</taxon>
        <taxon>Neolentinus</taxon>
    </lineage>
</organism>
<feature type="domain" description="Integrase zinc-binding" evidence="2">
    <location>
        <begin position="174"/>
        <end position="207"/>
    </location>
</feature>
<proteinExistence type="predicted"/>
<dbReference type="OrthoDB" id="3249394at2759"/>
<dbReference type="EMBL" id="KV425558">
    <property type="protein sequence ID" value="KZT28187.1"/>
    <property type="molecule type" value="Genomic_DNA"/>
</dbReference>
<keyword evidence="4" id="KW-1185">Reference proteome</keyword>
<evidence type="ECO:0000313" key="4">
    <source>
        <dbReference type="Proteomes" id="UP000076761"/>
    </source>
</evidence>
<dbReference type="Proteomes" id="UP000076761">
    <property type="component" value="Unassembled WGS sequence"/>
</dbReference>
<sequence length="207" mass="23262">MISPATLDIAAPVLVGVEALALAPAETGRPETSKEFAKRIKRVRLNVRQPGQPQEGEAAGDTSSGPATENLGPDSFVEHVKAVQNEIGKTIGDENLPALVDQPEPDSDLLEYISDNEISLEVAIRNRYKEDPWFKQILEHSREYKNFDITEGLVYLRSDEHRLLCIPDIRVNGRSAREIVISHAHSLLAHLGYHKTLEFLRDHVWWK</sequence>
<protein>
    <recommendedName>
        <fullName evidence="2">Integrase zinc-binding domain-containing protein</fullName>
    </recommendedName>
</protein>
<reference evidence="3 4" key="1">
    <citation type="journal article" date="2016" name="Mol. Biol. Evol.">
        <title>Comparative Genomics of Early-Diverging Mushroom-Forming Fungi Provides Insights into the Origins of Lignocellulose Decay Capabilities.</title>
        <authorList>
            <person name="Nagy L.G."/>
            <person name="Riley R."/>
            <person name="Tritt A."/>
            <person name="Adam C."/>
            <person name="Daum C."/>
            <person name="Floudas D."/>
            <person name="Sun H."/>
            <person name="Yadav J.S."/>
            <person name="Pangilinan J."/>
            <person name="Larsson K.H."/>
            <person name="Matsuura K."/>
            <person name="Barry K."/>
            <person name="Labutti K."/>
            <person name="Kuo R."/>
            <person name="Ohm R.A."/>
            <person name="Bhattacharya S.S."/>
            <person name="Shirouzu T."/>
            <person name="Yoshinaga Y."/>
            <person name="Martin F.M."/>
            <person name="Grigoriev I.V."/>
            <person name="Hibbett D.S."/>
        </authorList>
    </citation>
    <scope>NUCLEOTIDE SEQUENCE [LARGE SCALE GENOMIC DNA]</scope>
    <source>
        <strain evidence="3 4">HHB14362 ss-1</strain>
    </source>
</reference>
<dbReference type="STRING" id="1314782.A0A165UHY6"/>
<dbReference type="InterPro" id="IPR041588">
    <property type="entry name" value="Integrase_H2C2"/>
</dbReference>
<dbReference type="AlphaFoldDB" id="A0A165UHY6"/>
<accession>A0A165UHY6</accession>
<dbReference type="InParanoid" id="A0A165UHY6"/>
<evidence type="ECO:0000259" key="2">
    <source>
        <dbReference type="Pfam" id="PF17921"/>
    </source>
</evidence>
<feature type="non-terminal residue" evidence="3">
    <location>
        <position position="207"/>
    </location>
</feature>
<gene>
    <name evidence="3" type="ORF">NEOLEDRAFT_1059010</name>
</gene>
<dbReference type="Gene3D" id="1.10.340.70">
    <property type="match status" value="1"/>
</dbReference>
<name>A0A165UHY6_9AGAM</name>
<feature type="region of interest" description="Disordered" evidence="1">
    <location>
        <begin position="46"/>
        <end position="73"/>
    </location>
</feature>